<feature type="domain" description="Aminotransferase class I/classII large" evidence="4">
    <location>
        <begin position="40"/>
        <end position="393"/>
    </location>
</feature>
<dbReference type="NCBIfam" id="TIGR03539">
    <property type="entry name" value="DapC_actino"/>
    <property type="match status" value="1"/>
</dbReference>
<dbReference type="GO" id="GO:0009016">
    <property type="term" value="F:succinyldiaminopimelate transaminase activity"/>
    <property type="evidence" value="ECO:0007669"/>
    <property type="project" value="UniProtKB-EC"/>
</dbReference>
<dbReference type="InterPro" id="IPR019880">
    <property type="entry name" value="OxyQ"/>
</dbReference>
<evidence type="ECO:0000313" key="5">
    <source>
        <dbReference type="EMBL" id="QGS35110.1"/>
    </source>
</evidence>
<dbReference type="InterPro" id="IPR015422">
    <property type="entry name" value="PyrdxlP-dep_Trfase_small"/>
</dbReference>
<evidence type="ECO:0000256" key="1">
    <source>
        <dbReference type="ARBA" id="ARBA00001933"/>
    </source>
</evidence>
<organism evidence="5 6">
    <name type="scientific">Corynebacterium xerosis</name>
    <dbReference type="NCBI Taxonomy" id="1725"/>
    <lineage>
        <taxon>Bacteria</taxon>
        <taxon>Bacillati</taxon>
        <taxon>Actinomycetota</taxon>
        <taxon>Actinomycetes</taxon>
        <taxon>Mycobacteriales</taxon>
        <taxon>Corynebacteriaceae</taxon>
        <taxon>Corynebacterium</taxon>
    </lineage>
</organism>
<evidence type="ECO:0000256" key="2">
    <source>
        <dbReference type="ARBA" id="ARBA00022576"/>
    </source>
</evidence>
<sequence>MTGLPPQYRERTTPAGRLPAFPWDSLAGAKARAAAHPDGMIDLSIGTPVDDVFESARAGLAAASAVPGYPQTAGTPELREAIAGAMERRHGVAGLSAERGVLPVVGTKEAIAWLPFLLGVGEGHTVVIPELSYPTYEVGARMAGANVVRADSLTQLGPSRPTLMYVNSPGNPSGRVLGVDHLRKVVSWARERGVIVVSDECYLVLDWELEAPSILDPRVCDGDFTGLLAVHSLSKAANLASYRAGWLCGDESLVQDLLALRRHAGLMVPGPIQSAMVASLDDDHSVDVQRGRYGRRRAVLRAAVEGAGFRVDDSDGGLYLWATRDGAAADGHAASDQPTTAGSADTCRDLVDWFADRGILVAPGEFYGPKGVRHVRIGLTASDEAIEVAAGRLRSS</sequence>
<gene>
    <name evidence="5" type="ORF">FOB82_09295</name>
</gene>
<dbReference type="RefSeq" id="WP_155869861.1">
    <property type="nucleotide sequence ID" value="NZ_CP046322.1"/>
</dbReference>
<dbReference type="Gene3D" id="3.90.1150.10">
    <property type="entry name" value="Aspartate Aminotransferase, domain 1"/>
    <property type="match status" value="1"/>
</dbReference>
<dbReference type="GO" id="GO:0030170">
    <property type="term" value="F:pyridoxal phosphate binding"/>
    <property type="evidence" value="ECO:0007669"/>
    <property type="project" value="InterPro"/>
</dbReference>
<dbReference type="Pfam" id="PF00155">
    <property type="entry name" value="Aminotran_1_2"/>
    <property type="match status" value="1"/>
</dbReference>
<proteinExistence type="predicted"/>
<evidence type="ECO:0000313" key="6">
    <source>
        <dbReference type="Proteomes" id="UP000426857"/>
    </source>
</evidence>
<accession>A0A6B8TUJ5</accession>
<dbReference type="PANTHER" id="PTHR42832:SF3">
    <property type="entry name" value="L-GLUTAMINE--4-(METHYLSULFANYL)-2-OXOBUTANOATE AMINOTRANSFERASE"/>
    <property type="match status" value="1"/>
</dbReference>
<comment type="cofactor">
    <cofactor evidence="1">
        <name>pyridoxal 5'-phosphate</name>
        <dbReference type="ChEBI" id="CHEBI:597326"/>
    </cofactor>
</comment>
<evidence type="ECO:0000256" key="3">
    <source>
        <dbReference type="ARBA" id="ARBA00022679"/>
    </source>
</evidence>
<dbReference type="Gene3D" id="3.40.640.10">
    <property type="entry name" value="Type I PLP-dependent aspartate aminotransferase-like (Major domain)"/>
    <property type="match status" value="1"/>
</dbReference>
<dbReference type="InterPro" id="IPR015424">
    <property type="entry name" value="PyrdxlP-dep_Trfase"/>
</dbReference>
<protein>
    <submittedName>
        <fullName evidence="5">Succinyldiaminopimelate transaminase</fullName>
        <ecNumber evidence="5">2.6.1.17</ecNumber>
    </submittedName>
</protein>
<dbReference type="Proteomes" id="UP000426857">
    <property type="component" value="Chromosome"/>
</dbReference>
<dbReference type="InterPro" id="IPR015421">
    <property type="entry name" value="PyrdxlP-dep_Trfase_major"/>
</dbReference>
<evidence type="ECO:0000259" key="4">
    <source>
        <dbReference type="Pfam" id="PF00155"/>
    </source>
</evidence>
<reference evidence="5 6" key="1">
    <citation type="submission" date="2019-11" db="EMBL/GenBank/DDBJ databases">
        <title>FDA dAtabase for Regulatory Grade micrObial Sequences (FDA-ARGOS): Supporting development and validation of Infectious Disease Dx tests.</title>
        <authorList>
            <person name="Kerrigan L."/>
            <person name="Long C."/>
            <person name="Tallon L."/>
            <person name="Sadzewicz L."/>
            <person name="Vavikolanu K."/>
            <person name="Mehta A."/>
            <person name="Aluvathingal J."/>
            <person name="Nadendla S."/>
            <person name="Yan Y."/>
            <person name="Sichtig H."/>
        </authorList>
    </citation>
    <scope>NUCLEOTIDE SEQUENCE [LARGE SCALE GENOMIC DNA]</scope>
    <source>
        <strain evidence="5 6">FDAARGOS_674</strain>
    </source>
</reference>
<dbReference type="KEGG" id="cxe:FOB82_09295"/>
<keyword evidence="2 5" id="KW-0032">Aminotransferase</keyword>
<dbReference type="CDD" id="cd00609">
    <property type="entry name" value="AAT_like"/>
    <property type="match status" value="1"/>
</dbReference>
<keyword evidence="3 5" id="KW-0808">Transferase</keyword>
<dbReference type="InterPro" id="IPR004839">
    <property type="entry name" value="Aminotransferase_I/II_large"/>
</dbReference>
<dbReference type="AlphaFoldDB" id="A0A6B8TUJ5"/>
<dbReference type="PANTHER" id="PTHR42832">
    <property type="entry name" value="AMINO ACID AMINOTRANSFERASE"/>
    <property type="match status" value="1"/>
</dbReference>
<dbReference type="InterPro" id="IPR050881">
    <property type="entry name" value="LL-DAP_aminotransferase"/>
</dbReference>
<dbReference type="EC" id="2.6.1.17" evidence="5"/>
<dbReference type="SUPFAM" id="SSF53383">
    <property type="entry name" value="PLP-dependent transferases"/>
    <property type="match status" value="1"/>
</dbReference>
<dbReference type="EMBL" id="CP046322">
    <property type="protein sequence ID" value="QGS35110.1"/>
    <property type="molecule type" value="Genomic_DNA"/>
</dbReference>
<name>A0A6B8TUJ5_9CORY</name>